<proteinExistence type="predicted"/>
<keyword evidence="2" id="KW-1185">Reference proteome</keyword>
<evidence type="ECO:0000313" key="1">
    <source>
        <dbReference type="EMBL" id="QEL18716.1"/>
    </source>
</evidence>
<protein>
    <recommendedName>
        <fullName evidence="3">Phage tail protein</fullName>
    </recommendedName>
</protein>
<dbReference type="EMBL" id="CP042425">
    <property type="protein sequence ID" value="QEL18716.1"/>
    <property type="molecule type" value="Genomic_DNA"/>
</dbReference>
<evidence type="ECO:0008006" key="3">
    <source>
        <dbReference type="Google" id="ProtNLM"/>
    </source>
</evidence>
<evidence type="ECO:0000313" key="2">
    <source>
        <dbReference type="Proteomes" id="UP000324974"/>
    </source>
</evidence>
<dbReference type="OrthoDB" id="6934054at2"/>
<organism evidence="1 2">
    <name type="scientific">Limnoglobus roseus</name>
    <dbReference type="NCBI Taxonomy" id="2598579"/>
    <lineage>
        <taxon>Bacteria</taxon>
        <taxon>Pseudomonadati</taxon>
        <taxon>Planctomycetota</taxon>
        <taxon>Planctomycetia</taxon>
        <taxon>Gemmatales</taxon>
        <taxon>Gemmataceae</taxon>
        <taxon>Limnoglobus</taxon>
    </lineage>
</organism>
<sequence length="143" mass="15726">MPINDFSVGKDVSLTVVTSYGTMKFAGLTDFSADPMTTDLKSKALDGTPRFGFIPDGYKGSFKLDRMDPTVDNYWAQVEADYYAGKNQKAGTISEIITEADGSITEWRYTGVILRLEKSGDWGGDKKVEQSITFEAAKKIKVA</sequence>
<dbReference type="Proteomes" id="UP000324974">
    <property type="component" value="Chromosome"/>
</dbReference>
<gene>
    <name evidence="1" type="ORF">PX52LOC_05752</name>
</gene>
<accession>A0A5C1AL76</accession>
<dbReference type="KEGG" id="lrs:PX52LOC_05752"/>
<dbReference type="RefSeq" id="WP_149113187.1">
    <property type="nucleotide sequence ID" value="NZ_CP042425.1"/>
</dbReference>
<name>A0A5C1AL76_9BACT</name>
<dbReference type="AlphaFoldDB" id="A0A5C1AL76"/>
<reference evidence="2" key="1">
    <citation type="submission" date="2019-08" db="EMBL/GenBank/DDBJ databases">
        <title>Limnoglobus roseus gen. nov., sp. nov., a novel freshwater planctomycete with a giant genome from the family Gemmataceae.</title>
        <authorList>
            <person name="Kulichevskaya I.S."/>
            <person name="Naumoff D.G."/>
            <person name="Miroshnikov K."/>
            <person name="Ivanova A."/>
            <person name="Philippov D.A."/>
            <person name="Hakobyan A."/>
            <person name="Rijpstra I.C."/>
            <person name="Sinninghe Damste J.S."/>
            <person name="Liesack W."/>
            <person name="Dedysh S.N."/>
        </authorList>
    </citation>
    <scope>NUCLEOTIDE SEQUENCE [LARGE SCALE GENOMIC DNA]</scope>
    <source>
        <strain evidence="2">PX52</strain>
    </source>
</reference>